<evidence type="ECO:0000256" key="2">
    <source>
        <dbReference type="ARBA" id="ARBA00022692"/>
    </source>
</evidence>
<reference evidence="7" key="1">
    <citation type="journal article" date="2023" name="J. Phycol.">
        <title>Revised classification of the Cyanidiophyceae based on plastid genome data with descriptions of the Cavernulicolales ord. nov. and Galdieriales ord. nov. (Rhodophyta).</title>
        <authorList>
            <person name="Park S.I."/>
            <person name="Cho C.H."/>
            <person name="Ciniglia C."/>
            <person name="Huang T.Y."/>
            <person name="Liu S.L."/>
            <person name="Bustamante D.E."/>
            <person name="Calderon M.S."/>
            <person name="Mansilla A."/>
            <person name="McDermott T."/>
            <person name="Andersen R.A."/>
            <person name="Yoon H.S."/>
        </authorList>
    </citation>
    <scope>NUCLEOTIDE SEQUENCE</scope>
</reference>
<evidence type="ECO:0000259" key="6">
    <source>
        <dbReference type="PROSITE" id="PS51012"/>
    </source>
</evidence>
<feature type="transmembrane region" description="Helical" evidence="5">
    <location>
        <begin position="163"/>
        <end position="190"/>
    </location>
</feature>
<dbReference type="GO" id="GO:0140359">
    <property type="term" value="F:ABC-type transporter activity"/>
    <property type="evidence" value="ECO:0007669"/>
    <property type="project" value="InterPro"/>
</dbReference>
<dbReference type="PRINTS" id="PR00164">
    <property type="entry name" value="ABC2TRNSPORT"/>
</dbReference>
<organism evidence="7">
    <name type="scientific">Sciadococcus taiwanensis</name>
    <dbReference type="NCBI Taxonomy" id="3028030"/>
    <lineage>
        <taxon>Eukaryota</taxon>
        <taxon>Rhodophyta</taxon>
        <taxon>Bangiophyceae</taxon>
        <taxon>Cavernulicolales</taxon>
        <taxon>Cavernulicolaceae</taxon>
        <taxon>Sciadococcus</taxon>
    </lineage>
</organism>
<evidence type="ECO:0000256" key="3">
    <source>
        <dbReference type="ARBA" id="ARBA00022989"/>
    </source>
</evidence>
<evidence type="ECO:0000313" key="7">
    <source>
        <dbReference type="EMBL" id="WDA98975.1"/>
    </source>
</evidence>
<keyword evidence="7" id="KW-0934">Plastid</keyword>
<dbReference type="AlphaFoldDB" id="A0A9Y1MX22"/>
<feature type="transmembrane region" description="Helical" evidence="5">
    <location>
        <begin position="266"/>
        <end position="288"/>
    </location>
</feature>
<dbReference type="PANTHER" id="PTHR43077:SF10">
    <property type="entry name" value="TRANSPORT PERMEASE PROTEIN"/>
    <property type="match status" value="1"/>
</dbReference>
<evidence type="ECO:0000256" key="4">
    <source>
        <dbReference type="ARBA" id="ARBA00023136"/>
    </source>
</evidence>
<evidence type="ECO:0000256" key="1">
    <source>
        <dbReference type="ARBA" id="ARBA00004141"/>
    </source>
</evidence>
<feature type="transmembrane region" description="Helical" evidence="5">
    <location>
        <begin position="197"/>
        <end position="220"/>
    </location>
</feature>
<protein>
    <submittedName>
        <fullName evidence="7">ORF163</fullName>
    </submittedName>
</protein>
<feature type="transmembrane region" description="Helical" evidence="5">
    <location>
        <begin position="20"/>
        <end position="42"/>
    </location>
</feature>
<name>A0A9Y1MX22_9RHOD</name>
<dbReference type="PANTHER" id="PTHR43077">
    <property type="entry name" value="TRANSPORT PERMEASE YVFS-RELATED"/>
    <property type="match status" value="1"/>
</dbReference>
<accession>A0A9Y1MX22</accession>
<feature type="transmembrane region" description="Helical" evidence="5">
    <location>
        <begin position="130"/>
        <end position="157"/>
    </location>
</feature>
<keyword evidence="4 5" id="KW-0472">Membrane</keyword>
<geneLocation type="plastid" evidence="7"/>
<dbReference type="InterPro" id="IPR000412">
    <property type="entry name" value="ABC_2_transport"/>
</dbReference>
<gene>
    <name evidence="7" type="primary">ycf38</name>
    <name evidence="7" type="ORF">SCTW_193</name>
</gene>
<feature type="transmembrane region" description="Helical" evidence="5">
    <location>
        <begin position="89"/>
        <end position="109"/>
    </location>
</feature>
<dbReference type="PROSITE" id="PS51012">
    <property type="entry name" value="ABC_TM2"/>
    <property type="match status" value="1"/>
</dbReference>
<dbReference type="Pfam" id="PF01061">
    <property type="entry name" value="ABC2_membrane"/>
    <property type="match status" value="1"/>
</dbReference>
<dbReference type="InterPro" id="IPR013525">
    <property type="entry name" value="ABC2_TM"/>
</dbReference>
<feature type="transmembrane region" description="Helical" evidence="5">
    <location>
        <begin position="49"/>
        <end position="69"/>
    </location>
</feature>
<dbReference type="InterPro" id="IPR051328">
    <property type="entry name" value="T7SS_ABC-Transporter"/>
</dbReference>
<dbReference type="GO" id="GO:0043190">
    <property type="term" value="C:ATP-binding cassette (ABC) transporter complex"/>
    <property type="evidence" value="ECO:0007669"/>
    <property type="project" value="InterPro"/>
</dbReference>
<evidence type="ECO:0000256" key="5">
    <source>
        <dbReference type="SAM" id="Phobius"/>
    </source>
</evidence>
<keyword evidence="3 5" id="KW-1133">Transmembrane helix</keyword>
<dbReference type="InterPro" id="IPR047817">
    <property type="entry name" value="ABC2_TM_bact-type"/>
</dbReference>
<comment type="subcellular location">
    <subcellularLocation>
        <location evidence="1">Membrane</location>
        <topology evidence="1">Multi-pass membrane protein</topology>
    </subcellularLocation>
</comment>
<dbReference type="EMBL" id="OP616811">
    <property type="protein sequence ID" value="WDA98975.1"/>
    <property type="molecule type" value="Genomic_DNA"/>
</dbReference>
<keyword evidence="2 5" id="KW-0812">Transmembrane</keyword>
<feature type="domain" description="ABC transmembrane type-2" evidence="6">
    <location>
        <begin position="49"/>
        <end position="291"/>
    </location>
</feature>
<dbReference type="PIRSF" id="PIRSF006648">
    <property type="entry name" value="DrrB"/>
    <property type="match status" value="1"/>
</dbReference>
<sequence>MLPMRNKNKVLTPRYNIIHLNFYYMFLSLLQEIYVLTSRLFIQLIRRPSTLIAGIIQPLLWLVLFGALFQNAPVGIFSNTNSYIDFLTPGIIVFTAFGGALNAGLPIMFDREFGFFNRLLVVPLVSRLSITISCSIFIAFLSILQSIFIILFTHVIGVPSPTLLGLLLVSLIILLLTVGITSISLLLAFLLPGHVELLATLLVINLPLLFASTALAPLHFMPAWLQIVASLNPLTYAIEPVRYLYSNISLYEQQYEMGNIWGELNLLNIIKILITFDLSTLLILKFLLRKKIR</sequence>
<proteinExistence type="predicted"/>